<dbReference type="InterPro" id="IPR006047">
    <property type="entry name" value="GH13_cat_dom"/>
</dbReference>
<dbReference type="SUPFAM" id="SSF51445">
    <property type="entry name" value="(Trans)glycosidases"/>
    <property type="match status" value="1"/>
</dbReference>
<dbReference type="NCBIfam" id="TIGR02401">
    <property type="entry name" value="trehalose_TreY"/>
    <property type="match status" value="1"/>
</dbReference>
<dbReference type="Gene3D" id="1.10.150.200">
    <property type="entry name" value="Maltooligosyl trehalose synthase, domain 3"/>
    <property type="match status" value="1"/>
</dbReference>
<dbReference type="Pfam" id="PF00128">
    <property type="entry name" value="Alpha-amylase"/>
    <property type="match status" value="1"/>
</dbReference>
<protein>
    <recommendedName>
        <fullName evidence="1">Glycosyl hydrolase family 13 catalytic domain-containing protein</fullName>
    </recommendedName>
</protein>
<dbReference type="Proteomes" id="UP000077875">
    <property type="component" value="Chromosome"/>
</dbReference>
<organism evidence="2 3">
    <name type="scientific">Halotalea alkalilenta</name>
    <dbReference type="NCBI Taxonomy" id="376489"/>
    <lineage>
        <taxon>Bacteria</taxon>
        <taxon>Pseudomonadati</taxon>
        <taxon>Pseudomonadota</taxon>
        <taxon>Gammaproteobacteria</taxon>
        <taxon>Oceanospirillales</taxon>
        <taxon>Halomonadaceae</taxon>
        <taxon>Halotalea</taxon>
    </lineage>
</organism>
<evidence type="ECO:0000313" key="3">
    <source>
        <dbReference type="Proteomes" id="UP000077875"/>
    </source>
</evidence>
<dbReference type="Gene3D" id="1.10.10.470">
    <property type="entry name" value="Maltooligosyl trehalose synthase, domain 4"/>
    <property type="match status" value="1"/>
</dbReference>
<dbReference type="STRING" id="376489.A5892_17535"/>
<reference evidence="2 3" key="1">
    <citation type="submission" date="2016-04" db="EMBL/GenBank/DDBJ databases">
        <title>Complete Genome Sequence of Halotalea alkalilenta IHB B 13600.</title>
        <authorList>
            <person name="Swarnkar M.K."/>
            <person name="Sharma A."/>
            <person name="Kaushal K."/>
            <person name="Soni R."/>
            <person name="Rana S."/>
            <person name="Singh A.K."/>
            <person name="Gulati A."/>
        </authorList>
    </citation>
    <scope>NUCLEOTIDE SEQUENCE [LARGE SCALE GENOMIC DNA]</scope>
    <source>
        <strain evidence="2 3">IHB B 13600</strain>
    </source>
</reference>
<dbReference type="InterPro" id="IPR017853">
    <property type="entry name" value="GH"/>
</dbReference>
<sequence length="883" mass="99452">MSDLRATQRLQLHRGFTLDHARELVDYFETLGVSHLYLSPLLAATPGSMHGYDGVDPRRVDPELGGEAALVRLAEAARKRGLGIIADIVPNHLAVGGRDNPWWQDLLRHGRQSRYAGYFDVDWEVDDPLLHGKLLAPFLGASRLEALAAGELVLAFDAGEFHFDYFEHRFPVDPLHFDAILAHGDGDPLRALAAFDGTDESGRERLEALLDRQHYRLTHWRSAVDEINWRRFFDVTSLGGLRVEREEVFEAVHAKIFELIERGLIDGLRVDHIDGLRDPKGYCLRLRQRLERLRPGERLPIYVEKILGHGERLHLDWDVDGTTGYEFMNEISALQHLPEGEGVMTTLWRAFSHRPGFEQELVDARRLILDSHLASEFERAARSLLELARSEPGQRETPLGRIRRTLRELIVGFAVYRTYADIDGRPLEDQVHFEHARAFAAERLDPPERALLETFERWLGGEAPGGFAEPKRGLRLAAIARFQQLTSPVAAKALEDTAGYRFAAALARNDVGFEPDVFSLDVDAFHAAQLRRAQRFPRSMLTTATHDHKRGEDLRARLAVLSERAEEYAECVSRWVEQSGSIRDDPNVPNRGDELVLYQIIVGAWPPALGNEDESGMREFTERICSWHCKALREAKLASHWLFPDEAYEAGCRQFINALLLEARGASVRAEIEALVAELAPVGALNSLAQTLVKYVAPGVPDLYQGTEFWDFSLVDPDNRRPIDFERRRQALKRVQPLDHYLDHWFGGELKQQLINAALGLRRESPRLFIEGEYVPLVVGGAQSERLLAFARIDAARAVVVVVPLHVQALIGERRIDRPLVPARCWEDSWILLPQGFEGWCDALSGTTFEASARHQEEGRLAVSSLLATSPVALLVGDAVEAG</sequence>
<dbReference type="PANTHER" id="PTHR10357">
    <property type="entry name" value="ALPHA-AMYLASE FAMILY MEMBER"/>
    <property type="match status" value="1"/>
</dbReference>
<evidence type="ECO:0000259" key="1">
    <source>
        <dbReference type="SMART" id="SM00642"/>
    </source>
</evidence>
<dbReference type="PANTHER" id="PTHR10357:SF216">
    <property type="entry name" value="MALTOOLIGOSYL TREHALOSE SYNTHASE-RELATED"/>
    <property type="match status" value="1"/>
</dbReference>
<dbReference type="GO" id="GO:0005992">
    <property type="term" value="P:trehalose biosynthetic process"/>
    <property type="evidence" value="ECO:0007669"/>
    <property type="project" value="TreeGrafter"/>
</dbReference>
<proteinExistence type="predicted"/>
<dbReference type="InterPro" id="IPR013797">
    <property type="entry name" value="Maltooligo_trehalose_synth_4"/>
</dbReference>
<dbReference type="GO" id="GO:0030980">
    <property type="term" value="P:alpha-glucan catabolic process"/>
    <property type="evidence" value="ECO:0007669"/>
    <property type="project" value="TreeGrafter"/>
</dbReference>
<dbReference type="CDD" id="cd11336">
    <property type="entry name" value="AmyAc_MTSase"/>
    <property type="match status" value="1"/>
</dbReference>
<dbReference type="AlphaFoldDB" id="A0A172YIQ2"/>
<dbReference type="GO" id="GO:0047470">
    <property type="term" value="F:(1,4)-alpha-D-glucan 1-alpha-D-glucosylmutase activity"/>
    <property type="evidence" value="ECO:0007669"/>
    <property type="project" value="TreeGrafter"/>
</dbReference>
<dbReference type="SMART" id="SM00642">
    <property type="entry name" value="Aamy"/>
    <property type="match status" value="1"/>
</dbReference>
<dbReference type="KEGG" id="haa:A5892_17535"/>
<name>A0A172YIQ2_9GAMM</name>
<evidence type="ECO:0000313" key="2">
    <source>
        <dbReference type="EMBL" id="ANF59042.1"/>
    </source>
</evidence>
<dbReference type="Gene3D" id="3.30.1590.10">
    <property type="entry name" value="Maltooligosyl trehalose synthase, domain 2"/>
    <property type="match status" value="1"/>
</dbReference>
<dbReference type="EMBL" id="CP015243">
    <property type="protein sequence ID" value="ANF59042.1"/>
    <property type="molecule type" value="Genomic_DNA"/>
</dbReference>
<gene>
    <name evidence="2" type="ORF">A5892_17535</name>
</gene>
<accession>A0A172YIQ2</accession>
<dbReference type="Gene3D" id="3.20.20.80">
    <property type="entry name" value="Glycosidases"/>
    <property type="match status" value="1"/>
</dbReference>
<keyword evidence="3" id="KW-1185">Reference proteome</keyword>
<dbReference type="RefSeq" id="WP_064123891.1">
    <property type="nucleotide sequence ID" value="NZ_CP015243.1"/>
</dbReference>
<dbReference type="InterPro" id="IPR012767">
    <property type="entry name" value="Trehalose_TreY"/>
</dbReference>
<feature type="domain" description="Glycosyl hydrolase family 13 catalytic" evidence="1">
    <location>
        <begin position="7"/>
        <end position="443"/>
    </location>
</feature>